<sequence length="203" mass="23025">MPDISGVVLAGGQSRRLGTNKAFLKLGQKSLIERAVSTLGEIFQEVLVITNQTIPNLPQKVRVLPDIFPGKGSLGGLYTGLINSMHSHIFAVACDMPFLDPKFIRFMLTDFTPWDIVIPRDQEGYQPLHAIYSRNCIPYIEKQLTQGRLAIIEFFNLVKLNVIEGEKLEMFNKNGLTFFNINTLEDWQKAQLVASHMKEERFI</sequence>
<dbReference type="EMBL" id="JACQWF010000117">
    <property type="protein sequence ID" value="MBI4595224.1"/>
    <property type="molecule type" value="Genomic_DNA"/>
</dbReference>
<dbReference type="GO" id="GO:0005525">
    <property type="term" value="F:GTP binding"/>
    <property type="evidence" value="ECO:0007669"/>
    <property type="project" value="UniProtKB-UniRule"/>
</dbReference>
<keyword evidence="1 8" id="KW-0963">Cytoplasm</keyword>
<dbReference type="InterPro" id="IPR025877">
    <property type="entry name" value="MobA-like_NTP_Trfase"/>
</dbReference>
<dbReference type="CDD" id="cd02503">
    <property type="entry name" value="MobA"/>
    <property type="match status" value="1"/>
</dbReference>
<comment type="similarity">
    <text evidence="8">Belongs to the MobA family.</text>
</comment>
<comment type="catalytic activity">
    <reaction evidence="8">
        <text>Mo-molybdopterin + GTP + H(+) = Mo-molybdopterin guanine dinucleotide + diphosphate</text>
        <dbReference type="Rhea" id="RHEA:34243"/>
        <dbReference type="ChEBI" id="CHEBI:15378"/>
        <dbReference type="ChEBI" id="CHEBI:33019"/>
        <dbReference type="ChEBI" id="CHEBI:37565"/>
        <dbReference type="ChEBI" id="CHEBI:71302"/>
        <dbReference type="ChEBI" id="CHEBI:71310"/>
        <dbReference type="EC" id="2.7.7.77"/>
    </reaction>
</comment>
<keyword evidence="2 8" id="KW-0808">Transferase</keyword>
<keyword evidence="3 8" id="KW-0479">Metal-binding</keyword>
<dbReference type="InterPro" id="IPR029044">
    <property type="entry name" value="Nucleotide-diphossugar_trans"/>
</dbReference>
<dbReference type="PANTHER" id="PTHR19136">
    <property type="entry name" value="MOLYBDENUM COFACTOR GUANYLYLTRANSFERASE"/>
    <property type="match status" value="1"/>
</dbReference>
<accession>A0A933GM13</accession>
<dbReference type="GO" id="GO:0005737">
    <property type="term" value="C:cytoplasm"/>
    <property type="evidence" value="ECO:0007669"/>
    <property type="project" value="UniProtKB-SubCell"/>
</dbReference>
<keyword evidence="5 8" id="KW-0460">Magnesium</keyword>
<proteinExistence type="inferred from homology"/>
<feature type="domain" description="MobA-like NTP transferase" evidence="9">
    <location>
        <begin position="6"/>
        <end position="147"/>
    </location>
</feature>
<evidence type="ECO:0000256" key="1">
    <source>
        <dbReference type="ARBA" id="ARBA00022490"/>
    </source>
</evidence>
<evidence type="ECO:0000256" key="3">
    <source>
        <dbReference type="ARBA" id="ARBA00022723"/>
    </source>
</evidence>
<evidence type="ECO:0000256" key="7">
    <source>
        <dbReference type="ARBA" id="ARBA00023150"/>
    </source>
</evidence>
<keyword evidence="4 8" id="KW-0547">Nucleotide-binding</keyword>
<comment type="caution">
    <text evidence="10">The sequence shown here is derived from an EMBL/GenBank/DDBJ whole genome shotgun (WGS) entry which is preliminary data.</text>
</comment>
<dbReference type="HAMAP" id="MF_00316">
    <property type="entry name" value="MobA"/>
    <property type="match status" value="1"/>
</dbReference>
<gene>
    <name evidence="8" type="primary">mobA</name>
    <name evidence="10" type="ORF">HY730_02475</name>
</gene>
<feature type="binding site" evidence="8">
    <location>
        <position position="95"/>
    </location>
    <ligand>
        <name>Mg(2+)</name>
        <dbReference type="ChEBI" id="CHEBI:18420"/>
    </ligand>
</feature>
<dbReference type="Proteomes" id="UP000772181">
    <property type="component" value="Unassembled WGS sequence"/>
</dbReference>
<evidence type="ECO:0000256" key="4">
    <source>
        <dbReference type="ARBA" id="ARBA00022741"/>
    </source>
</evidence>
<dbReference type="EC" id="2.7.7.77" evidence="8"/>
<feature type="binding site" evidence="8">
    <location>
        <position position="66"/>
    </location>
    <ligand>
        <name>GTP</name>
        <dbReference type="ChEBI" id="CHEBI:37565"/>
    </ligand>
</feature>
<evidence type="ECO:0000259" key="9">
    <source>
        <dbReference type="Pfam" id="PF12804"/>
    </source>
</evidence>
<dbReference type="PANTHER" id="PTHR19136:SF81">
    <property type="entry name" value="MOLYBDENUM COFACTOR GUANYLYLTRANSFERASE"/>
    <property type="match status" value="1"/>
</dbReference>
<dbReference type="AlphaFoldDB" id="A0A933GM13"/>
<name>A0A933GM13_UNCTE</name>
<feature type="binding site" evidence="8">
    <location>
        <position position="95"/>
    </location>
    <ligand>
        <name>GTP</name>
        <dbReference type="ChEBI" id="CHEBI:37565"/>
    </ligand>
</feature>
<dbReference type="GO" id="GO:0061603">
    <property type="term" value="F:molybdenum cofactor guanylyltransferase activity"/>
    <property type="evidence" value="ECO:0007669"/>
    <property type="project" value="UniProtKB-EC"/>
</dbReference>
<comment type="caution">
    <text evidence="8">Lacks conserved residue(s) required for the propagation of feature annotation.</text>
</comment>
<keyword evidence="6 8" id="KW-0342">GTP-binding</keyword>
<evidence type="ECO:0000313" key="10">
    <source>
        <dbReference type="EMBL" id="MBI4595224.1"/>
    </source>
</evidence>
<comment type="domain">
    <text evidence="8">The N-terminal domain determines nucleotide recognition and specific binding, while the C-terminal domain determines the specific binding to the target protein.</text>
</comment>
<feature type="binding site" evidence="8">
    <location>
        <position position="21"/>
    </location>
    <ligand>
        <name>GTP</name>
        <dbReference type="ChEBI" id="CHEBI:37565"/>
    </ligand>
</feature>
<comment type="function">
    <text evidence="8">Transfers a GMP moiety from GTP to Mo-molybdopterin (Mo-MPT) cofactor (Moco or molybdenum cofactor) to form Mo-molybdopterin guanine dinucleotide (Mo-MGD) cofactor.</text>
</comment>
<keyword evidence="7 8" id="KW-0501">Molybdenum cofactor biosynthesis</keyword>
<evidence type="ECO:0000256" key="8">
    <source>
        <dbReference type="HAMAP-Rule" id="MF_00316"/>
    </source>
</evidence>
<dbReference type="Gene3D" id="3.90.550.10">
    <property type="entry name" value="Spore Coat Polysaccharide Biosynthesis Protein SpsA, Chain A"/>
    <property type="match status" value="1"/>
</dbReference>
<evidence type="ECO:0000313" key="11">
    <source>
        <dbReference type="Proteomes" id="UP000772181"/>
    </source>
</evidence>
<comment type="cofactor">
    <cofactor evidence="8">
        <name>Mg(2+)</name>
        <dbReference type="ChEBI" id="CHEBI:18420"/>
    </cofactor>
</comment>
<reference evidence="10" key="1">
    <citation type="submission" date="2020-07" db="EMBL/GenBank/DDBJ databases">
        <title>Huge and variable diversity of episymbiotic CPR bacteria and DPANN archaea in groundwater ecosystems.</title>
        <authorList>
            <person name="He C.Y."/>
            <person name="Keren R."/>
            <person name="Whittaker M."/>
            <person name="Farag I.F."/>
            <person name="Doudna J."/>
            <person name="Cate J.H.D."/>
            <person name="Banfield J.F."/>
        </authorList>
    </citation>
    <scope>NUCLEOTIDE SEQUENCE</scope>
    <source>
        <strain evidence="10">NC_groundwater_1482_Ag_S-0.65um_47_24</strain>
    </source>
</reference>
<organism evidence="10 11">
    <name type="scientific">Tectimicrobiota bacterium</name>
    <dbReference type="NCBI Taxonomy" id="2528274"/>
    <lineage>
        <taxon>Bacteria</taxon>
        <taxon>Pseudomonadati</taxon>
        <taxon>Nitrospinota/Tectimicrobiota group</taxon>
        <taxon>Candidatus Tectimicrobiota</taxon>
    </lineage>
</organism>
<evidence type="ECO:0000256" key="5">
    <source>
        <dbReference type="ARBA" id="ARBA00022842"/>
    </source>
</evidence>
<protein>
    <recommendedName>
        <fullName evidence="8">Probable molybdenum cofactor guanylyltransferase</fullName>
        <shortName evidence="8">MoCo guanylyltransferase</shortName>
        <ecNumber evidence="8">2.7.7.77</ecNumber>
    </recommendedName>
    <alternativeName>
        <fullName evidence="8">GTP:molybdopterin guanylyltransferase</fullName>
    </alternativeName>
    <alternativeName>
        <fullName evidence="8">Mo-MPT guanylyltransferase</fullName>
    </alternativeName>
    <alternativeName>
        <fullName evidence="8">Molybdopterin guanylyltransferase</fullName>
    </alternativeName>
    <alternativeName>
        <fullName evidence="8">Molybdopterin-guanine dinucleotide synthase</fullName>
        <shortName evidence="8">MGD synthase</shortName>
    </alternativeName>
</protein>
<comment type="subcellular location">
    <subcellularLocation>
        <location evidence="8">Cytoplasm</location>
    </subcellularLocation>
</comment>
<dbReference type="SUPFAM" id="SSF53448">
    <property type="entry name" value="Nucleotide-diphospho-sugar transferases"/>
    <property type="match status" value="1"/>
</dbReference>
<keyword evidence="10" id="KW-0548">Nucleotidyltransferase</keyword>
<dbReference type="GO" id="GO:0046872">
    <property type="term" value="F:metal ion binding"/>
    <property type="evidence" value="ECO:0007669"/>
    <property type="project" value="UniProtKB-KW"/>
</dbReference>
<dbReference type="InterPro" id="IPR013482">
    <property type="entry name" value="Molybde_CF_guanTrfase"/>
</dbReference>
<evidence type="ECO:0000256" key="6">
    <source>
        <dbReference type="ARBA" id="ARBA00023134"/>
    </source>
</evidence>
<feature type="binding site" evidence="8">
    <location>
        <begin position="9"/>
        <end position="11"/>
    </location>
    <ligand>
        <name>GTP</name>
        <dbReference type="ChEBI" id="CHEBI:37565"/>
    </ligand>
</feature>
<dbReference type="GO" id="GO:0006777">
    <property type="term" value="P:Mo-molybdopterin cofactor biosynthetic process"/>
    <property type="evidence" value="ECO:0007669"/>
    <property type="project" value="UniProtKB-KW"/>
</dbReference>
<evidence type="ECO:0000256" key="2">
    <source>
        <dbReference type="ARBA" id="ARBA00022679"/>
    </source>
</evidence>
<dbReference type="Pfam" id="PF12804">
    <property type="entry name" value="NTP_transf_3"/>
    <property type="match status" value="1"/>
</dbReference>